<dbReference type="AlphaFoldDB" id="A0A346AXD9"/>
<feature type="binding site" evidence="7">
    <location>
        <position position="40"/>
    </location>
    <ligand>
        <name>L-glutamate</name>
        <dbReference type="ChEBI" id="CHEBI:29985"/>
    </ligand>
</feature>
<evidence type="ECO:0000313" key="10">
    <source>
        <dbReference type="EMBL" id="AXL20532.1"/>
    </source>
</evidence>
<dbReference type="InterPro" id="IPR020058">
    <property type="entry name" value="Glu/Gln-tRNA-synth_Ib_cat-dom"/>
</dbReference>
<evidence type="ECO:0000256" key="4">
    <source>
        <dbReference type="ARBA" id="ARBA00022833"/>
    </source>
</evidence>
<dbReference type="PANTHER" id="PTHR43311">
    <property type="entry name" value="GLUTAMATE--TRNA LIGASE"/>
    <property type="match status" value="1"/>
</dbReference>
<evidence type="ECO:0000256" key="8">
    <source>
        <dbReference type="RuleBase" id="RU363037"/>
    </source>
</evidence>
<dbReference type="GO" id="GO:0006400">
    <property type="term" value="P:tRNA modification"/>
    <property type="evidence" value="ECO:0007669"/>
    <property type="project" value="InterPro"/>
</dbReference>
<dbReference type="SUPFAM" id="SSF52374">
    <property type="entry name" value="Nucleotidylyl transferase"/>
    <property type="match status" value="1"/>
</dbReference>
<dbReference type="NCBIfam" id="NF004315">
    <property type="entry name" value="PRK05710.1-4"/>
    <property type="match status" value="1"/>
</dbReference>
<dbReference type="NCBIfam" id="TIGR03838">
    <property type="entry name" value="queuosine_YadB"/>
    <property type="match status" value="1"/>
</dbReference>
<dbReference type="InterPro" id="IPR049940">
    <property type="entry name" value="GluQ/Sye"/>
</dbReference>
<organism evidence="10 11">
    <name type="scientific">Megasphaera stantonii</name>
    <dbReference type="NCBI Taxonomy" id="2144175"/>
    <lineage>
        <taxon>Bacteria</taxon>
        <taxon>Bacillati</taxon>
        <taxon>Bacillota</taxon>
        <taxon>Negativicutes</taxon>
        <taxon>Veillonellales</taxon>
        <taxon>Veillonellaceae</taxon>
        <taxon>Megasphaera</taxon>
    </lineage>
</organism>
<dbReference type="PRINTS" id="PR00987">
    <property type="entry name" value="TRNASYNTHGLU"/>
</dbReference>
<dbReference type="GO" id="GO:0008270">
    <property type="term" value="F:zinc ion binding"/>
    <property type="evidence" value="ECO:0007669"/>
    <property type="project" value="UniProtKB-UniRule"/>
</dbReference>
<accession>A0A346AXD9</accession>
<protein>
    <recommendedName>
        <fullName evidence="7">Glutamyl-Q tRNA(Asp) synthetase</fullName>
        <shortName evidence="7">Glu-Q-RSs</shortName>
        <ecNumber evidence="7">6.1.1.-</ecNumber>
    </recommendedName>
</protein>
<feature type="binding site" evidence="7">
    <location>
        <position position="246"/>
    </location>
    <ligand>
        <name>ATP</name>
        <dbReference type="ChEBI" id="CHEBI:30616"/>
    </ligand>
</feature>
<feature type="short sequence motif" description="'HIGH' region" evidence="7">
    <location>
        <begin position="7"/>
        <end position="17"/>
    </location>
</feature>
<dbReference type="InterPro" id="IPR022380">
    <property type="entry name" value="Glu-Q_tRNA(Asp)_Synthase"/>
</dbReference>
<dbReference type="Proteomes" id="UP000254337">
    <property type="component" value="Chromosome"/>
</dbReference>
<keyword evidence="2 7" id="KW-0479">Metal-binding</keyword>
<dbReference type="KEGG" id="meg:DKB62_02520"/>
<dbReference type="InterPro" id="IPR014729">
    <property type="entry name" value="Rossmann-like_a/b/a_fold"/>
</dbReference>
<sequence length="315" mass="35047">MRGRFAPSPTGYMHLGNAWTAFLCWLQVRQAGGTLVLRMEDVDEQRSKKEFADALMRDLQWLGLTWDEGPDRGGSSGPYTQQERYALYDGALSALQRGGLLYPCYCSRARLQAIGAPHAGERSVYDGHCYGMTAAERAAMQKDPSWRVHVPAAAVSFCDGVYGRQEAYLPRACGDFVVRRADGLYAYQLAVSVDDGMMGITHVLRGRDLLSSTAQQIWLIEYLGYPAPQYTHVPMLIDGEGRRLSKRQQGITIESLRDGGADRDSVLSYLAYKGGLVSERARYPLEELARRCDLTALRQEDIVVDDDVMQAICAV</sequence>
<keyword evidence="4 7" id="KW-0862">Zinc</keyword>
<dbReference type="HAMAP" id="MF_01428">
    <property type="entry name" value="Glu_Q_tRNA_synth"/>
    <property type="match status" value="1"/>
</dbReference>
<feature type="binding site" evidence="7">
    <location>
        <position position="106"/>
    </location>
    <ligand>
        <name>Zn(2+)</name>
        <dbReference type="ChEBI" id="CHEBI:29105"/>
    </ligand>
</feature>
<comment type="cofactor">
    <cofactor evidence="7">
        <name>Zn(2+)</name>
        <dbReference type="ChEBI" id="CHEBI:29105"/>
    </cofactor>
    <text evidence="7">Binds 1 zinc ion per subunit.</text>
</comment>
<dbReference type="InterPro" id="IPR001412">
    <property type="entry name" value="aa-tRNA-synth_I_CS"/>
</dbReference>
<dbReference type="NCBIfam" id="NF004314">
    <property type="entry name" value="PRK05710.1-3"/>
    <property type="match status" value="1"/>
</dbReference>
<feature type="binding site" evidence="7">
    <location>
        <position position="125"/>
    </location>
    <ligand>
        <name>Zn(2+)</name>
        <dbReference type="ChEBI" id="CHEBI:29105"/>
    </ligand>
</feature>
<keyword evidence="3 7" id="KW-0547">Nucleotide-binding</keyword>
<feature type="short sequence motif" description="'KMSKS' region" evidence="7">
    <location>
        <begin position="243"/>
        <end position="247"/>
    </location>
</feature>
<feature type="binding site" evidence="7">
    <location>
        <begin position="4"/>
        <end position="8"/>
    </location>
    <ligand>
        <name>L-glutamate</name>
        <dbReference type="ChEBI" id="CHEBI:29985"/>
    </ligand>
</feature>
<evidence type="ECO:0000256" key="7">
    <source>
        <dbReference type="HAMAP-Rule" id="MF_01428"/>
    </source>
</evidence>
<evidence type="ECO:0000256" key="6">
    <source>
        <dbReference type="ARBA" id="ARBA00023146"/>
    </source>
</evidence>
<evidence type="ECO:0000256" key="2">
    <source>
        <dbReference type="ARBA" id="ARBA00022723"/>
    </source>
</evidence>
<dbReference type="PROSITE" id="PS00178">
    <property type="entry name" value="AA_TRNA_LIGASE_I"/>
    <property type="match status" value="1"/>
</dbReference>
<keyword evidence="8" id="KW-0648">Protein biosynthesis</keyword>
<dbReference type="Pfam" id="PF00749">
    <property type="entry name" value="tRNA-synt_1c"/>
    <property type="match status" value="1"/>
</dbReference>
<dbReference type="EC" id="6.1.1.-" evidence="7"/>
<evidence type="ECO:0000256" key="3">
    <source>
        <dbReference type="ARBA" id="ARBA00022741"/>
    </source>
</evidence>
<dbReference type="Gene3D" id="3.40.50.620">
    <property type="entry name" value="HUPs"/>
    <property type="match status" value="1"/>
</dbReference>
<dbReference type="InterPro" id="IPR000924">
    <property type="entry name" value="Glu/Gln-tRNA-synth"/>
</dbReference>
<dbReference type="GO" id="GO:0006424">
    <property type="term" value="P:glutamyl-tRNA aminoacylation"/>
    <property type="evidence" value="ECO:0007669"/>
    <property type="project" value="InterPro"/>
</dbReference>
<keyword evidence="5 7" id="KW-0067">ATP-binding</keyword>
<feature type="binding site" evidence="7">
    <location>
        <position position="205"/>
    </location>
    <ligand>
        <name>L-glutamate</name>
        <dbReference type="ChEBI" id="CHEBI:29985"/>
    </ligand>
</feature>
<comment type="function">
    <text evidence="7">Catalyzes the tRNA-independent activation of glutamate in presence of ATP and the subsequent transfer of glutamate onto a tRNA(Asp). Glutamate is transferred on the 2-amino-5-(4,5-dihydroxy-2-cyclopenten-1-yl) moiety of the queuosine in the wobble position of the QUC anticodon.</text>
</comment>
<feature type="domain" description="Glutamyl/glutaminyl-tRNA synthetase class Ib catalytic" evidence="9">
    <location>
        <begin position="2"/>
        <end position="308"/>
    </location>
</feature>
<comment type="similarity">
    <text evidence="7">Belongs to the class-I aminoacyl-tRNA synthetase family. GluQ subfamily.</text>
</comment>
<dbReference type="RefSeq" id="WP_107195680.1">
    <property type="nucleotide sequence ID" value="NZ_CALYAU010000002.1"/>
</dbReference>
<dbReference type="GO" id="GO:0004818">
    <property type="term" value="F:glutamate-tRNA ligase activity"/>
    <property type="evidence" value="ECO:0007669"/>
    <property type="project" value="TreeGrafter"/>
</dbReference>
<gene>
    <name evidence="7 10" type="primary">gluQ</name>
    <name evidence="10" type="ORF">DKB62_02520</name>
</gene>
<name>A0A346AXD9_9FIRM</name>
<feature type="binding site" evidence="7">
    <location>
        <position position="129"/>
    </location>
    <ligand>
        <name>Zn(2+)</name>
        <dbReference type="ChEBI" id="CHEBI:29105"/>
    </ligand>
</feature>
<dbReference type="GO" id="GO:0005829">
    <property type="term" value="C:cytosol"/>
    <property type="evidence" value="ECO:0007669"/>
    <property type="project" value="TreeGrafter"/>
</dbReference>
<keyword evidence="1 7" id="KW-0436">Ligase</keyword>
<dbReference type="GO" id="GO:0005524">
    <property type="term" value="F:ATP binding"/>
    <property type="evidence" value="ECO:0007669"/>
    <property type="project" value="UniProtKB-KW"/>
</dbReference>
<evidence type="ECO:0000256" key="1">
    <source>
        <dbReference type="ARBA" id="ARBA00022598"/>
    </source>
</evidence>
<evidence type="ECO:0000256" key="5">
    <source>
        <dbReference type="ARBA" id="ARBA00022840"/>
    </source>
</evidence>
<evidence type="ECO:0000259" key="9">
    <source>
        <dbReference type="Pfam" id="PF00749"/>
    </source>
</evidence>
<keyword evidence="11" id="KW-1185">Reference proteome</keyword>
<proteinExistence type="inferred from homology"/>
<evidence type="ECO:0000313" key="11">
    <source>
        <dbReference type="Proteomes" id="UP000254337"/>
    </source>
</evidence>
<feature type="binding site" evidence="7">
    <location>
        <position position="187"/>
    </location>
    <ligand>
        <name>L-glutamate</name>
        <dbReference type="ChEBI" id="CHEBI:29985"/>
    </ligand>
</feature>
<reference evidence="10 11" key="1">
    <citation type="submission" date="2018-05" db="EMBL/GenBank/DDBJ databases">
        <title>Complete genome sequence of Megasphaera sp. AJH120T, isolated from the ceca of a chicken.</title>
        <authorList>
            <person name="Maki J."/>
            <person name="Looft T."/>
        </authorList>
    </citation>
    <scope>NUCLEOTIDE SEQUENCE [LARGE SCALE GENOMIC DNA]</scope>
    <source>
        <strain evidence="10 11">AJH120</strain>
    </source>
</reference>
<dbReference type="PANTHER" id="PTHR43311:SF1">
    <property type="entry name" value="GLUTAMYL-Q TRNA(ASP) SYNTHETASE"/>
    <property type="match status" value="1"/>
</dbReference>
<dbReference type="EMBL" id="CP029462">
    <property type="protein sequence ID" value="AXL20532.1"/>
    <property type="molecule type" value="Genomic_DNA"/>
</dbReference>
<feature type="binding site" evidence="7">
    <location>
        <position position="104"/>
    </location>
    <ligand>
        <name>Zn(2+)</name>
        <dbReference type="ChEBI" id="CHEBI:29105"/>
    </ligand>
</feature>
<dbReference type="OrthoDB" id="9801560at2"/>
<keyword evidence="6 7" id="KW-0030">Aminoacyl-tRNA synthetase</keyword>